<dbReference type="InterPro" id="IPR008928">
    <property type="entry name" value="6-hairpin_glycosidase_sf"/>
</dbReference>
<comment type="caution">
    <text evidence="12">The sequence shown here is derived from an EMBL/GenBank/DDBJ whole genome shotgun (WGS) entry which is preliminary data.</text>
</comment>
<keyword evidence="5" id="KW-0732">Signal</keyword>
<dbReference type="PIRSF" id="PIRSF016302">
    <property type="entry name" value="Man_a_manosd"/>
    <property type="match status" value="1"/>
</dbReference>
<protein>
    <recommendedName>
        <fullName evidence="4 10">Mannan endo-1,6-alpha-mannosidase</fullName>
        <ecNumber evidence="4 10">3.2.1.101</ecNumber>
    </recommendedName>
</protein>
<name>A0A151GGZ2_DRECN</name>
<dbReference type="EMBL" id="LAYC01000002">
    <property type="protein sequence ID" value="KYK56377.1"/>
    <property type="molecule type" value="Genomic_DNA"/>
</dbReference>
<keyword evidence="9 10" id="KW-0326">Glycosidase</keyword>
<dbReference type="Pfam" id="PF03663">
    <property type="entry name" value="Glyco_hydro_76"/>
    <property type="match status" value="1"/>
</dbReference>
<sequence>MALTLASTTTSLVSPTILPPSELDITNDYSIRNVAGTLAYDTMAYYRGNKSTNQVDIGDLYHPYYWWVAGALWGTLLDYYHYTLDPSYNDVVLQALLNPTNVGTNHDYMPKEHELEEGNDDLFFWGSAVLSAAERNFPQPDESMPSWLDLGANVFNSLASRWNASACGGGVLWQIYPSNPNGMNYRNSVSNGGFFQLAARLARATGNDTYLDWANRLWTWSSDIGLIDANSHHVYDGVDSSNNCTKVNKQSYTYTSGIYLYGAAIMANHTGDKQWETRAENLLEGALWFFTPNGNSNDSFVLYEAACEKVNRCNADMTTLKGYLSRFMWHSVKLLPALRDRVEQLLHPSIKAAVKSCSGGQTGRACGMRWYLDGYDNKPGLGQQMCALETVQGLLLDEAPLPLKGDEIKVVRDTKWVPLGNRTSTSSSSSSTSTTGTTTTGGTTTTEEPSVTPTESEEAAPLVRVDVQWMSLSTLLAMLFLWMG</sequence>
<evidence type="ECO:0000256" key="11">
    <source>
        <dbReference type="SAM" id="MobiDB-lite"/>
    </source>
</evidence>
<dbReference type="Gene3D" id="1.50.10.20">
    <property type="match status" value="1"/>
</dbReference>
<reference evidence="12 13" key="1">
    <citation type="journal article" date="2016" name="Sci. Rep.">
        <title>Insights into Adaptations to a Near-Obligate Nematode Endoparasitic Lifestyle from the Finished Genome of Drechmeria coniospora.</title>
        <authorList>
            <person name="Zhang L."/>
            <person name="Zhou Z."/>
            <person name="Guo Q."/>
            <person name="Fokkens L."/>
            <person name="Miskei M."/>
            <person name="Pocsi I."/>
            <person name="Zhang W."/>
            <person name="Chen M."/>
            <person name="Wang L."/>
            <person name="Sun Y."/>
            <person name="Donzelli B.G."/>
            <person name="Gibson D.M."/>
            <person name="Nelson D.R."/>
            <person name="Luo J.G."/>
            <person name="Rep M."/>
            <person name="Liu H."/>
            <person name="Yang S."/>
            <person name="Wang J."/>
            <person name="Krasnoff S.B."/>
            <person name="Xu Y."/>
            <person name="Molnar I."/>
            <person name="Lin M."/>
        </authorList>
    </citation>
    <scope>NUCLEOTIDE SEQUENCE [LARGE SCALE GENOMIC DNA]</scope>
    <source>
        <strain evidence="12 13">ARSEF 6962</strain>
    </source>
</reference>
<dbReference type="AlphaFoldDB" id="A0A151GGZ2"/>
<keyword evidence="13" id="KW-1185">Reference proteome</keyword>
<comment type="subcellular location">
    <subcellularLocation>
        <location evidence="2">Endomembrane system</location>
    </subcellularLocation>
</comment>
<evidence type="ECO:0000256" key="8">
    <source>
        <dbReference type="ARBA" id="ARBA00023180"/>
    </source>
</evidence>
<dbReference type="InterPro" id="IPR005198">
    <property type="entry name" value="Glyco_hydro_76"/>
</dbReference>
<comment type="catalytic activity">
    <reaction evidence="1 10">
        <text>Random hydrolysis of (1-&gt;6)-alpha-D-mannosidic linkages in unbranched (1-&gt;6)-mannans.</text>
        <dbReference type="EC" id="3.2.1.101"/>
    </reaction>
</comment>
<feature type="compositionally biased region" description="Low complexity" evidence="11">
    <location>
        <begin position="423"/>
        <end position="454"/>
    </location>
</feature>
<evidence type="ECO:0000313" key="13">
    <source>
        <dbReference type="Proteomes" id="UP000076580"/>
    </source>
</evidence>
<dbReference type="InterPro" id="IPR014480">
    <property type="entry name" value="Mannan-1_6-alpha_mannosidase"/>
</dbReference>
<dbReference type="FunFam" id="1.50.10.20:FF:000006">
    <property type="entry name" value="Mannan endo-1,6-alpha-mannosidase"/>
    <property type="match status" value="1"/>
</dbReference>
<keyword evidence="7" id="KW-0472">Membrane</keyword>
<evidence type="ECO:0000256" key="7">
    <source>
        <dbReference type="ARBA" id="ARBA00023136"/>
    </source>
</evidence>
<organism evidence="12 13">
    <name type="scientific">Drechmeria coniospora</name>
    <name type="common">Nematophagous fungus</name>
    <name type="synonym">Meria coniospora</name>
    <dbReference type="NCBI Taxonomy" id="98403"/>
    <lineage>
        <taxon>Eukaryota</taxon>
        <taxon>Fungi</taxon>
        <taxon>Dikarya</taxon>
        <taxon>Ascomycota</taxon>
        <taxon>Pezizomycotina</taxon>
        <taxon>Sordariomycetes</taxon>
        <taxon>Hypocreomycetidae</taxon>
        <taxon>Hypocreales</taxon>
        <taxon>Ophiocordycipitaceae</taxon>
        <taxon>Drechmeria</taxon>
    </lineage>
</organism>
<dbReference type="EC" id="3.2.1.101" evidence="4 10"/>
<dbReference type="GeneID" id="63716020"/>
<evidence type="ECO:0000256" key="3">
    <source>
        <dbReference type="ARBA" id="ARBA00009699"/>
    </source>
</evidence>
<evidence type="ECO:0000256" key="6">
    <source>
        <dbReference type="ARBA" id="ARBA00022801"/>
    </source>
</evidence>
<dbReference type="GO" id="GO:0008496">
    <property type="term" value="F:mannan endo-1,6-alpha-mannosidase activity"/>
    <property type="evidence" value="ECO:0007669"/>
    <property type="project" value="UniProtKB-UniRule"/>
</dbReference>
<comment type="similarity">
    <text evidence="3 10">Belongs to the glycosyl hydrolase 76 family.</text>
</comment>
<evidence type="ECO:0000256" key="9">
    <source>
        <dbReference type="ARBA" id="ARBA00023295"/>
    </source>
</evidence>
<dbReference type="PANTHER" id="PTHR12145">
    <property type="entry name" value="MANNAN ENDO-1,6-ALPHA-MANNOSIDASE DCW1"/>
    <property type="match status" value="1"/>
</dbReference>
<evidence type="ECO:0000256" key="10">
    <source>
        <dbReference type="PIRNR" id="PIRNR016302"/>
    </source>
</evidence>
<dbReference type="InParanoid" id="A0A151GGZ2"/>
<dbReference type="STRING" id="98403.A0A151GGZ2"/>
<dbReference type="PANTHER" id="PTHR12145:SF38">
    <property type="entry name" value="MANNAN ENDO-1,6-ALPHA-MANNOSIDASE"/>
    <property type="match status" value="1"/>
</dbReference>
<dbReference type="GO" id="GO:0012505">
    <property type="term" value="C:endomembrane system"/>
    <property type="evidence" value="ECO:0007669"/>
    <property type="project" value="UniProtKB-SubCell"/>
</dbReference>
<accession>A0A151GGZ2</accession>
<evidence type="ECO:0000256" key="1">
    <source>
        <dbReference type="ARBA" id="ARBA00001452"/>
    </source>
</evidence>
<dbReference type="Proteomes" id="UP000076580">
    <property type="component" value="Chromosome 02"/>
</dbReference>
<gene>
    <name evidence="12" type="ORF">DCS_03377</name>
</gene>
<dbReference type="GO" id="GO:0016052">
    <property type="term" value="P:carbohydrate catabolic process"/>
    <property type="evidence" value="ECO:0007669"/>
    <property type="project" value="InterPro"/>
</dbReference>
<dbReference type="GO" id="GO:0009272">
    <property type="term" value="P:fungal-type cell wall biogenesis"/>
    <property type="evidence" value="ECO:0007669"/>
    <property type="project" value="TreeGrafter"/>
</dbReference>
<evidence type="ECO:0000256" key="4">
    <source>
        <dbReference type="ARBA" id="ARBA00012350"/>
    </source>
</evidence>
<evidence type="ECO:0000313" key="12">
    <source>
        <dbReference type="EMBL" id="KYK56377.1"/>
    </source>
</evidence>
<evidence type="ECO:0000256" key="5">
    <source>
        <dbReference type="ARBA" id="ARBA00022729"/>
    </source>
</evidence>
<proteinExistence type="inferred from homology"/>
<keyword evidence="6 10" id="KW-0378">Hydrolase</keyword>
<keyword evidence="8" id="KW-0325">Glycoprotein</keyword>
<evidence type="ECO:0000256" key="2">
    <source>
        <dbReference type="ARBA" id="ARBA00004308"/>
    </source>
</evidence>
<dbReference type="SUPFAM" id="SSF48208">
    <property type="entry name" value="Six-hairpin glycosidases"/>
    <property type="match status" value="1"/>
</dbReference>
<dbReference type="RefSeq" id="XP_040655729.1">
    <property type="nucleotide sequence ID" value="XM_040800696.1"/>
</dbReference>
<feature type="region of interest" description="Disordered" evidence="11">
    <location>
        <begin position="420"/>
        <end position="459"/>
    </location>
</feature>